<evidence type="ECO:0000313" key="2">
    <source>
        <dbReference type="EMBL" id="MFD1512658.1"/>
    </source>
</evidence>
<evidence type="ECO:0000313" key="3">
    <source>
        <dbReference type="Proteomes" id="UP001597187"/>
    </source>
</evidence>
<organism evidence="2 3">
    <name type="scientific">Halomarina rubra</name>
    <dbReference type="NCBI Taxonomy" id="2071873"/>
    <lineage>
        <taxon>Archaea</taxon>
        <taxon>Methanobacteriati</taxon>
        <taxon>Methanobacteriota</taxon>
        <taxon>Stenosarchaea group</taxon>
        <taxon>Halobacteria</taxon>
        <taxon>Halobacteriales</taxon>
        <taxon>Natronomonadaceae</taxon>
        <taxon>Halomarina</taxon>
    </lineage>
</organism>
<dbReference type="RefSeq" id="WP_250872627.1">
    <property type="nucleotide sequence ID" value="NZ_JALXFV010000002.1"/>
</dbReference>
<name>A0ABD6ATT4_9EURY</name>
<dbReference type="EMBL" id="JBHUDC010000002">
    <property type="protein sequence ID" value="MFD1512658.1"/>
    <property type="molecule type" value="Genomic_DNA"/>
</dbReference>
<reference evidence="2 3" key="1">
    <citation type="journal article" date="2019" name="Int. J. Syst. Evol. Microbiol.">
        <title>The Global Catalogue of Microorganisms (GCM) 10K type strain sequencing project: providing services to taxonomists for standard genome sequencing and annotation.</title>
        <authorList>
            <consortium name="The Broad Institute Genomics Platform"/>
            <consortium name="The Broad Institute Genome Sequencing Center for Infectious Disease"/>
            <person name="Wu L."/>
            <person name="Ma J."/>
        </authorList>
    </citation>
    <scope>NUCLEOTIDE SEQUENCE [LARGE SCALE GENOMIC DNA]</scope>
    <source>
        <strain evidence="2 3">CGMCC 1.12563</strain>
    </source>
</reference>
<protein>
    <recommendedName>
        <fullName evidence="4">Caspase family protein</fullName>
    </recommendedName>
</protein>
<gene>
    <name evidence="2" type="ORF">ACFSBT_05095</name>
</gene>
<evidence type="ECO:0000256" key="1">
    <source>
        <dbReference type="SAM" id="MobiDB-lite"/>
    </source>
</evidence>
<keyword evidence="3" id="KW-1185">Reference proteome</keyword>
<proteinExistence type="predicted"/>
<dbReference type="Proteomes" id="UP001597187">
    <property type="component" value="Unassembled WGS sequence"/>
</dbReference>
<sequence>MADSLSVAPTSSPTGVVVADDIMGVTTRLQTPTAVEPRRCSTAPFCLPVDRAVVLETRTVRLPKYPLLIVRDGTGQVSHEISPRERRSVGPGVWTIECTSTAVKTYLHVEGAFVTDTDADGRTVTATEATRFRVGVRSRHEQPAATVTAPETPAGVAAALSQFGSALKTTSPERTWPTLRGHPPLVERGEELHVPESLTVGRAPPSLVVEVPPDLSYLYPVASLAFFLDARVELGSTPRLRADAHEWTYSLDGPPPGTVDATSPVTAPADGDTTETRPFEERVARTLQQTFVLDCVARTEGLYPFDLDERRRVERRLAEAGYPLDFAALYDASLAERTMAYLDVPFSVVAAAVPRWKLTADVVPRYDSLNHLPFVVDDLGVVRCLSGTPRPEPSPERPAIDAFVRGGGSPPRSTDGPATPADACRSDGGVTTDAPGGVDRTGDTATPPTTLGEERVVVPRATDSIEHVWVGDGYPVGATKPVLDASHRRLDATASGDIQVAVVANDPAMLDELDVSNLYGLRDLVAFDVDSYEETTRAELAALLATDLDFLHYIGHVDERGMQCADGYLDAASLDGVNVRAFMLNACRSYVQAHHLVDAGAIGGLATVENVENVAATGLGRTLARLLNAGFSLGGALDVLGSETAMGGQYLVVGDHNLTVAQCRSGCPVRVAVDRTGERFETTVHAYPTTAVNIGSIYAPTVHDDDDRRYLGSGPMVSLPATRSQVEELFALERLPVSLRGEQGVHWSDDLSVDDI</sequence>
<comment type="caution">
    <text evidence="2">The sequence shown here is derived from an EMBL/GenBank/DDBJ whole genome shotgun (WGS) entry which is preliminary data.</text>
</comment>
<feature type="region of interest" description="Disordered" evidence="1">
    <location>
        <begin position="248"/>
        <end position="277"/>
    </location>
</feature>
<dbReference type="AlphaFoldDB" id="A0ABD6ATT4"/>
<evidence type="ECO:0008006" key="4">
    <source>
        <dbReference type="Google" id="ProtNLM"/>
    </source>
</evidence>
<feature type="region of interest" description="Disordered" evidence="1">
    <location>
        <begin position="387"/>
        <end position="451"/>
    </location>
</feature>
<accession>A0ABD6ATT4</accession>